<dbReference type="Pfam" id="PF01037">
    <property type="entry name" value="AsnC_trans_reg"/>
    <property type="match status" value="1"/>
</dbReference>
<dbReference type="PRINTS" id="PR00033">
    <property type="entry name" value="HTHASNC"/>
</dbReference>
<evidence type="ECO:0000259" key="4">
    <source>
        <dbReference type="PROSITE" id="PS50956"/>
    </source>
</evidence>
<dbReference type="InterPro" id="IPR036388">
    <property type="entry name" value="WH-like_DNA-bd_sf"/>
</dbReference>
<dbReference type="Gene3D" id="1.10.10.10">
    <property type="entry name" value="Winged helix-like DNA-binding domain superfamily/Winged helix DNA-binding domain"/>
    <property type="match status" value="1"/>
</dbReference>
<dbReference type="InterPro" id="IPR036390">
    <property type="entry name" value="WH_DNA-bd_sf"/>
</dbReference>
<dbReference type="InterPro" id="IPR019887">
    <property type="entry name" value="Tscrpt_reg_AsnC/Lrp_C"/>
</dbReference>
<dbReference type="PANTHER" id="PTHR30154">
    <property type="entry name" value="LEUCINE-RESPONSIVE REGULATORY PROTEIN"/>
    <property type="match status" value="1"/>
</dbReference>
<proteinExistence type="predicted"/>
<evidence type="ECO:0000256" key="1">
    <source>
        <dbReference type="ARBA" id="ARBA00023015"/>
    </source>
</evidence>
<dbReference type="InterPro" id="IPR011008">
    <property type="entry name" value="Dimeric_a/b-barrel"/>
</dbReference>
<dbReference type="InterPro" id="IPR000485">
    <property type="entry name" value="AsnC-type_HTH_dom"/>
</dbReference>
<dbReference type="Proteomes" id="UP001501480">
    <property type="component" value="Unassembled WGS sequence"/>
</dbReference>
<dbReference type="EMBL" id="BAAAPY010000010">
    <property type="protein sequence ID" value="GAA2082973.1"/>
    <property type="molecule type" value="Genomic_DNA"/>
</dbReference>
<dbReference type="PROSITE" id="PS50956">
    <property type="entry name" value="HTH_ASNC_2"/>
    <property type="match status" value="1"/>
</dbReference>
<dbReference type="SUPFAM" id="SSF46785">
    <property type="entry name" value="Winged helix' DNA-binding domain"/>
    <property type="match status" value="1"/>
</dbReference>
<evidence type="ECO:0000313" key="6">
    <source>
        <dbReference type="Proteomes" id="UP001501480"/>
    </source>
</evidence>
<keyword evidence="1" id="KW-0805">Transcription regulation</keyword>
<accession>A0ABN2W675</accession>
<dbReference type="SMART" id="SM00344">
    <property type="entry name" value="HTH_ASNC"/>
    <property type="match status" value="1"/>
</dbReference>
<dbReference type="SUPFAM" id="SSF54909">
    <property type="entry name" value="Dimeric alpha+beta barrel"/>
    <property type="match status" value="1"/>
</dbReference>
<dbReference type="PANTHER" id="PTHR30154:SF54">
    <property type="entry name" value="POSSIBLE TRANSCRIPTIONAL REGULATORY PROTEIN (PROBABLY LRP_ASNC-FAMILY)"/>
    <property type="match status" value="1"/>
</dbReference>
<dbReference type="Gene3D" id="3.30.70.920">
    <property type="match status" value="1"/>
</dbReference>
<protein>
    <submittedName>
        <fullName evidence="5">Lrp/AsnC family transcriptional regulator</fullName>
    </submittedName>
</protein>
<sequence length="161" mass="17309">MGDDMAAMSNDVRILDDVDRTIVRALQRDGRTSNHTLAQEAGIAASTCVVRLRSLRERGVLRGIHADVDPAALGLSLQAMIAVSLRPDRRAAVGDFATEVAARPYVVNAFYVSGSYDHLVHVAAADSEALREIVNDLSSMTAVAGTETHLIFDHVAGRIRT</sequence>
<feature type="domain" description="HTH asnC-type" evidence="4">
    <location>
        <begin position="15"/>
        <end position="76"/>
    </location>
</feature>
<keyword evidence="6" id="KW-1185">Reference proteome</keyword>
<evidence type="ECO:0000256" key="3">
    <source>
        <dbReference type="ARBA" id="ARBA00023163"/>
    </source>
</evidence>
<reference evidence="5 6" key="1">
    <citation type="journal article" date="2019" name="Int. J. Syst. Evol. Microbiol.">
        <title>The Global Catalogue of Microorganisms (GCM) 10K type strain sequencing project: providing services to taxonomists for standard genome sequencing and annotation.</title>
        <authorList>
            <consortium name="The Broad Institute Genomics Platform"/>
            <consortium name="The Broad Institute Genome Sequencing Center for Infectious Disease"/>
            <person name="Wu L."/>
            <person name="Ma J."/>
        </authorList>
    </citation>
    <scope>NUCLEOTIDE SEQUENCE [LARGE SCALE GENOMIC DNA]</scope>
    <source>
        <strain evidence="5 6">JCM 15749</strain>
    </source>
</reference>
<organism evidence="5 6">
    <name type="scientific">Aeromicrobium halocynthiae</name>
    <dbReference type="NCBI Taxonomy" id="560557"/>
    <lineage>
        <taxon>Bacteria</taxon>
        <taxon>Bacillati</taxon>
        <taxon>Actinomycetota</taxon>
        <taxon>Actinomycetes</taxon>
        <taxon>Propionibacteriales</taxon>
        <taxon>Nocardioidaceae</taxon>
        <taxon>Aeromicrobium</taxon>
    </lineage>
</organism>
<keyword evidence="2" id="KW-0238">DNA-binding</keyword>
<dbReference type="Pfam" id="PF13404">
    <property type="entry name" value="HTH_AsnC-type"/>
    <property type="match status" value="1"/>
</dbReference>
<evidence type="ECO:0000256" key="2">
    <source>
        <dbReference type="ARBA" id="ARBA00023125"/>
    </source>
</evidence>
<dbReference type="RefSeq" id="WP_344329195.1">
    <property type="nucleotide sequence ID" value="NZ_BAAAPY010000010.1"/>
</dbReference>
<evidence type="ECO:0000313" key="5">
    <source>
        <dbReference type="EMBL" id="GAA2082973.1"/>
    </source>
</evidence>
<name>A0ABN2W675_9ACTN</name>
<gene>
    <name evidence="5" type="ORF">GCM10009821_24930</name>
</gene>
<dbReference type="InterPro" id="IPR019888">
    <property type="entry name" value="Tscrpt_reg_AsnC-like"/>
</dbReference>
<keyword evidence="3" id="KW-0804">Transcription</keyword>
<comment type="caution">
    <text evidence="5">The sequence shown here is derived from an EMBL/GenBank/DDBJ whole genome shotgun (WGS) entry which is preliminary data.</text>
</comment>